<protein>
    <submittedName>
        <fullName evidence="1">Uncharacterized protein</fullName>
    </submittedName>
</protein>
<keyword evidence="2" id="KW-1185">Reference proteome</keyword>
<organism evidence="1 2">
    <name type="scientific">Halosquirtibacter laminarini</name>
    <dbReference type="NCBI Taxonomy" id="3374600"/>
    <lineage>
        <taxon>Bacteria</taxon>
        <taxon>Pseudomonadati</taxon>
        <taxon>Bacteroidota</taxon>
        <taxon>Bacteroidia</taxon>
        <taxon>Marinilabiliales</taxon>
        <taxon>Prolixibacteraceae</taxon>
        <taxon>Halosquirtibacter</taxon>
    </lineage>
</organism>
<gene>
    <name evidence="1" type="ORF">K4L44_10775</name>
</gene>
<accession>A0AC61NC42</accession>
<dbReference type="Proteomes" id="UP000826212">
    <property type="component" value="Chromosome"/>
</dbReference>
<sequence>MLKQPTEAGASYLPGVAASMIDSHLFTNQFVVIICGIVAANPCGNNTWDPRSSRFVIARDFV</sequence>
<reference evidence="1" key="1">
    <citation type="submission" date="2021-08" db="EMBL/GenBank/DDBJ databases">
        <title>Novel anaerobic bacterium isolated from sea squirt in East Sea, Republic of Korea.</title>
        <authorList>
            <person name="Nguyen T.H."/>
            <person name="Li Z."/>
            <person name="Lee Y.-J."/>
            <person name="Ko J."/>
            <person name="Kim S.-G."/>
        </authorList>
    </citation>
    <scope>NUCLEOTIDE SEQUENCE</scope>
    <source>
        <strain evidence="1">KCTC 25031</strain>
    </source>
</reference>
<dbReference type="EMBL" id="CP081303">
    <property type="protein sequence ID" value="QZE13072.1"/>
    <property type="molecule type" value="Genomic_DNA"/>
</dbReference>
<evidence type="ECO:0000313" key="2">
    <source>
        <dbReference type="Proteomes" id="UP000826212"/>
    </source>
</evidence>
<proteinExistence type="predicted"/>
<name>A0AC61NC42_9BACT</name>
<evidence type="ECO:0000313" key="1">
    <source>
        <dbReference type="EMBL" id="QZE13072.1"/>
    </source>
</evidence>